<evidence type="ECO:0000256" key="2">
    <source>
        <dbReference type="ARBA" id="ARBA00022448"/>
    </source>
</evidence>
<protein>
    <recommendedName>
        <fullName evidence="7">TRAP transporter small permease protein</fullName>
    </recommendedName>
</protein>
<dbReference type="Proteomes" id="UP000198854">
    <property type="component" value="Unassembled WGS sequence"/>
</dbReference>
<dbReference type="RefSeq" id="WP_093277997.1">
    <property type="nucleotide sequence ID" value="NZ_FNDD01000029.1"/>
</dbReference>
<dbReference type="AlphaFoldDB" id="A0A1G8FAA1"/>
<evidence type="ECO:0000256" key="5">
    <source>
        <dbReference type="ARBA" id="ARBA00022989"/>
    </source>
</evidence>
<evidence type="ECO:0000256" key="6">
    <source>
        <dbReference type="ARBA" id="ARBA00023136"/>
    </source>
</evidence>
<dbReference type="OrthoDB" id="7363305at2"/>
<evidence type="ECO:0000256" key="7">
    <source>
        <dbReference type="RuleBase" id="RU369079"/>
    </source>
</evidence>
<feature type="domain" description="Tripartite ATP-independent periplasmic transporters DctQ component" evidence="9">
    <location>
        <begin position="26"/>
        <end position="162"/>
    </location>
</feature>
<organism evidence="10 11">
    <name type="scientific">Vibrio xiamenensis</name>
    <dbReference type="NCBI Taxonomy" id="861298"/>
    <lineage>
        <taxon>Bacteria</taxon>
        <taxon>Pseudomonadati</taxon>
        <taxon>Pseudomonadota</taxon>
        <taxon>Gammaproteobacteria</taxon>
        <taxon>Vibrionales</taxon>
        <taxon>Vibrionaceae</taxon>
        <taxon>Vibrio</taxon>
    </lineage>
</organism>
<feature type="transmembrane region" description="Helical" evidence="7">
    <location>
        <begin position="98"/>
        <end position="118"/>
    </location>
</feature>
<evidence type="ECO:0000259" key="9">
    <source>
        <dbReference type="Pfam" id="PF04290"/>
    </source>
</evidence>
<dbReference type="InterPro" id="IPR055348">
    <property type="entry name" value="DctQ"/>
</dbReference>
<dbReference type="GO" id="GO:0005886">
    <property type="term" value="C:plasma membrane"/>
    <property type="evidence" value="ECO:0007669"/>
    <property type="project" value="UniProtKB-SubCell"/>
</dbReference>
<evidence type="ECO:0000256" key="4">
    <source>
        <dbReference type="ARBA" id="ARBA00022692"/>
    </source>
</evidence>
<gene>
    <name evidence="10" type="ORF">SAMN04488136_12954</name>
</gene>
<feature type="compositionally biased region" description="Basic residues" evidence="8">
    <location>
        <begin position="184"/>
        <end position="201"/>
    </location>
</feature>
<evidence type="ECO:0000313" key="10">
    <source>
        <dbReference type="EMBL" id="SDH79050.1"/>
    </source>
</evidence>
<name>A0A1G8FAA1_9VIBR</name>
<evidence type="ECO:0000256" key="1">
    <source>
        <dbReference type="ARBA" id="ARBA00004651"/>
    </source>
</evidence>
<comment type="similarity">
    <text evidence="7">Belongs to the TRAP transporter small permease family.</text>
</comment>
<comment type="subcellular location">
    <subcellularLocation>
        <location evidence="7">Cell inner membrane</location>
        <topology evidence="7">Multi-pass membrane protein</topology>
    </subcellularLocation>
    <subcellularLocation>
        <location evidence="1">Cell membrane</location>
        <topology evidence="1">Multi-pass membrane protein</topology>
    </subcellularLocation>
</comment>
<evidence type="ECO:0000313" key="11">
    <source>
        <dbReference type="Proteomes" id="UP000198854"/>
    </source>
</evidence>
<proteinExistence type="inferred from homology"/>
<keyword evidence="6 7" id="KW-0472">Membrane</keyword>
<sequence length="201" mass="22339">MLIIKQSINRLAYIMHIISGTLLVGMMLVTLIDVVTRTLYGLSDGAIALTFIGGVELIKYGLLFTVLFTLPQSVGDSQVIVDLFTDTMSERIKTYLESFYLLGFALLGAGMTYRFYMAIEDAILSGETTQDLLIPMAWIYRIVVFATSILTLRCLLLTWELIHSSLQPSAPISATTQSAESHTHSNHQPHKAAHHPHKEVL</sequence>
<feature type="transmembrane region" description="Helical" evidence="7">
    <location>
        <begin position="47"/>
        <end position="70"/>
    </location>
</feature>
<dbReference type="STRING" id="861298.SAMN04488136_12954"/>
<accession>A0A1G8FAA1</accession>
<dbReference type="EMBL" id="FNDD01000029">
    <property type="protein sequence ID" value="SDH79050.1"/>
    <property type="molecule type" value="Genomic_DNA"/>
</dbReference>
<keyword evidence="7" id="KW-0997">Cell inner membrane</keyword>
<dbReference type="Pfam" id="PF04290">
    <property type="entry name" value="DctQ"/>
    <property type="match status" value="1"/>
</dbReference>
<reference evidence="10 11" key="1">
    <citation type="submission" date="2016-10" db="EMBL/GenBank/DDBJ databases">
        <authorList>
            <person name="de Groot N.N."/>
        </authorList>
    </citation>
    <scope>NUCLEOTIDE SEQUENCE [LARGE SCALE GENOMIC DNA]</scope>
    <source>
        <strain evidence="10 11">CGMCC 1.10228</strain>
    </source>
</reference>
<feature type="region of interest" description="Disordered" evidence="8">
    <location>
        <begin position="173"/>
        <end position="201"/>
    </location>
</feature>
<dbReference type="GO" id="GO:0022857">
    <property type="term" value="F:transmembrane transporter activity"/>
    <property type="evidence" value="ECO:0007669"/>
    <property type="project" value="UniProtKB-UniRule"/>
</dbReference>
<keyword evidence="3" id="KW-1003">Cell membrane</keyword>
<feature type="transmembrane region" description="Helical" evidence="7">
    <location>
        <begin position="12"/>
        <end position="35"/>
    </location>
</feature>
<keyword evidence="11" id="KW-1185">Reference proteome</keyword>
<evidence type="ECO:0000256" key="3">
    <source>
        <dbReference type="ARBA" id="ARBA00022475"/>
    </source>
</evidence>
<evidence type="ECO:0000256" key="8">
    <source>
        <dbReference type="SAM" id="MobiDB-lite"/>
    </source>
</evidence>
<comment type="subunit">
    <text evidence="7">The complex comprises the extracytoplasmic solute receptor protein and the two transmembrane proteins.</text>
</comment>
<keyword evidence="4 7" id="KW-0812">Transmembrane</keyword>
<keyword evidence="5 7" id="KW-1133">Transmembrane helix</keyword>
<keyword evidence="2 7" id="KW-0813">Transport</keyword>
<comment type="function">
    <text evidence="7">Part of the tripartite ATP-independent periplasmic (TRAP) transport system.</text>
</comment>
<feature type="transmembrane region" description="Helical" evidence="7">
    <location>
        <begin position="138"/>
        <end position="159"/>
    </location>
</feature>